<sequence>MQCEEGRQLLADALLLSLPQSLWLTSSSEGTFLTGSIVEVRSYEEEDYGRAGRYRRGVAIALLAAAGIALFAVRKSTTRR</sequence>
<keyword evidence="1" id="KW-1133">Transmembrane helix</keyword>
<organism evidence="2 3">
    <name type="scientific">Bifidobacterium longum subsp. infantis (strain ATCC 15697 / DSM 20088 / JCM 1222 / NCTC 11817 / S12)</name>
    <dbReference type="NCBI Taxonomy" id="391904"/>
    <lineage>
        <taxon>Bacteria</taxon>
        <taxon>Bacillati</taxon>
        <taxon>Actinomycetota</taxon>
        <taxon>Actinomycetes</taxon>
        <taxon>Bifidobacteriales</taxon>
        <taxon>Bifidobacteriaceae</taxon>
        <taxon>Bifidobacterium</taxon>
    </lineage>
</organism>
<proteinExistence type="predicted"/>
<keyword evidence="1" id="KW-0472">Membrane</keyword>
<name>B7GUN1_BIFLS</name>
<dbReference type="RefSeq" id="WP_012578381.1">
    <property type="nucleotide sequence ID" value="NC_011593.1"/>
</dbReference>
<evidence type="ECO:0000313" key="3">
    <source>
        <dbReference type="Proteomes" id="UP000001360"/>
    </source>
</evidence>
<protein>
    <submittedName>
        <fullName evidence="2">Uncharacterized protein</fullName>
    </submittedName>
</protein>
<dbReference type="KEGG" id="bln:Blon_2115"/>
<reference evidence="2 3" key="1">
    <citation type="journal article" date="2008" name="Proc. Natl. Acad. Sci. U.S.A.">
        <title>The genome sequence of Bifidobacterium longum subsp. infantis reveals adaptations for milk utilization within the infant microbiome.</title>
        <authorList>
            <person name="Sela D.A."/>
            <person name="Chapman J."/>
            <person name="Adeuya A."/>
            <person name="Kim J.H."/>
            <person name="Chen F."/>
            <person name="Whitehead T.R."/>
            <person name="Lapidus A."/>
            <person name="Rokhsar D.S."/>
            <person name="Lebrilla C.B."/>
            <person name="German J.B."/>
            <person name="Price N.P."/>
            <person name="Richardson P.M."/>
            <person name="Mills D.A."/>
        </authorList>
    </citation>
    <scope>NUCLEOTIDE SEQUENCE [LARGE SCALE GENOMIC DNA]</scope>
    <source>
        <strain evidence="3">ATCC 15697 / DSM 20088 / JCM 1222 / NCTC 11817 / S12 [JGI]</strain>
    </source>
</reference>
<keyword evidence="1" id="KW-0812">Transmembrane</keyword>
<gene>
    <name evidence="2" type="ordered locus">Blon_2115</name>
</gene>
<dbReference type="Proteomes" id="UP000001360">
    <property type="component" value="Chromosome"/>
</dbReference>
<dbReference type="EMBL" id="CP001095">
    <property type="protein sequence ID" value="ACJ53177.1"/>
    <property type="molecule type" value="Genomic_DNA"/>
</dbReference>
<evidence type="ECO:0000313" key="2">
    <source>
        <dbReference type="EMBL" id="ACJ53177.1"/>
    </source>
</evidence>
<evidence type="ECO:0000256" key="1">
    <source>
        <dbReference type="SAM" id="Phobius"/>
    </source>
</evidence>
<accession>B7GUN1</accession>
<feature type="transmembrane region" description="Helical" evidence="1">
    <location>
        <begin position="54"/>
        <end position="73"/>
    </location>
</feature>
<dbReference type="AlphaFoldDB" id="B7GUN1"/>